<evidence type="ECO:0000313" key="2">
    <source>
        <dbReference type="Proteomes" id="UP000008388"/>
    </source>
</evidence>
<organismHost>
    <name type="scientific">Pseudomonas aeruginosa</name>
    <dbReference type="NCBI Taxonomy" id="287"/>
</organismHost>
<dbReference type="InterPro" id="IPR008727">
    <property type="entry name" value="PAAR_motif"/>
</dbReference>
<keyword evidence="2" id="KW-1185">Reference proteome</keyword>
<dbReference type="KEGG" id="vg:26643716"/>
<sequence>MPAVGRIGIAVAGGTVLGPGALKLRIGGIVATQLGDQIRGHGNGSHNNARMVQGSTKLRVQGIPICKVGDAASCGHTLTDNSKMTVSQ</sequence>
<dbReference type="Pfam" id="PF05488">
    <property type="entry name" value="PAAR_motif"/>
    <property type="match status" value="1"/>
</dbReference>
<evidence type="ECO:0000313" key="1">
    <source>
        <dbReference type="EMBL" id="AEH03611.1"/>
    </source>
</evidence>
<protein>
    <submittedName>
        <fullName evidence="1">Uncharacterized protein 188</fullName>
    </submittedName>
</protein>
<dbReference type="Gene3D" id="2.60.200.60">
    <property type="match status" value="1"/>
</dbReference>
<dbReference type="EMBL" id="HQ630627">
    <property type="protein sequence ID" value="AEH03611.1"/>
    <property type="molecule type" value="Genomic_DNA"/>
</dbReference>
<name>F8SJL9_BPPA3</name>
<gene>
    <name evidence="1" type="primary">188</name>
</gene>
<proteinExistence type="predicted"/>
<organism evidence="1 2">
    <name type="scientific">Pseudomonas phage PhiPA3</name>
    <name type="common">Pseudomonas aeruginosa phage PhiPA3</name>
    <dbReference type="NCBI Taxonomy" id="998086"/>
    <lineage>
        <taxon>Viruses</taxon>
        <taxon>Duplodnaviria</taxon>
        <taxon>Heunggongvirae</taxon>
        <taxon>Uroviricota</taxon>
        <taxon>Caudoviricetes</taxon>
        <taxon>Chimalliviridae</taxon>
        <taxon>Miltoncavirus</taxon>
        <taxon>Miltoncavirus PhiPA3</taxon>
    </lineage>
</organism>
<dbReference type="Proteomes" id="UP000008388">
    <property type="component" value="Segment"/>
</dbReference>
<accession>F8SJL9</accession>
<dbReference type="GeneID" id="26643716"/>
<reference evidence="1 2" key="1">
    <citation type="journal article" date="2011" name="Microbiology">
        <title>The Pseudomonas aeruginosa generalized transducing phage phiPA3 is a new member of the phiKZ-like group of 'jumbo' phages, and infects model laboratory strains and clinical isolates from cystic fibrosis patients.</title>
        <authorList>
            <person name="Monson R."/>
            <person name="Foulds I."/>
            <person name="Foweraker J."/>
            <person name="Welch M."/>
            <person name="Salmond G.P."/>
        </authorList>
    </citation>
    <scope>NUCLEOTIDE SEQUENCE [LARGE SCALE GENOMIC DNA]</scope>
</reference>
<dbReference type="RefSeq" id="YP_009217267.1">
    <property type="nucleotide sequence ID" value="NC_028999.1"/>
</dbReference>